<protein>
    <submittedName>
        <fullName evidence="1">Uncharacterized protein</fullName>
    </submittedName>
</protein>
<accession>A0A8S9R4P7</accession>
<dbReference type="Proteomes" id="UP000712600">
    <property type="component" value="Unassembled WGS sequence"/>
</dbReference>
<comment type="caution">
    <text evidence="1">The sequence shown here is derived from an EMBL/GenBank/DDBJ whole genome shotgun (WGS) entry which is preliminary data.</text>
</comment>
<dbReference type="AlphaFoldDB" id="A0A8S9R4P7"/>
<organism evidence="1 2">
    <name type="scientific">Brassica cretica</name>
    <name type="common">Mustard</name>
    <dbReference type="NCBI Taxonomy" id="69181"/>
    <lineage>
        <taxon>Eukaryota</taxon>
        <taxon>Viridiplantae</taxon>
        <taxon>Streptophyta</taxon>
        <taxon>Embryophyta</taxon>
        <taxon>Tracheophyta</taxon>
        <taxon>Spermatophyta</taxon>
        <taxon>Magnoliopsida</taxon>
        <taxon>eudicotyledons</taxon>
        <taxon>Gunneridae</taxon>
        <taxon>Pentapetalae</taxon>
        <taxon>rosids</taxon>
        <taxon>malvids</taxon>
        <taxon>Brassicales</taxon>
        <taxon>Brassicaceae</taxon>
        <taxon>Brassiceae</taxon>
        <taxon>Brassica</taxon>
    </lineage>
</organism>
<gene>
    <name evidence="1" type="ORF">F2Q69_00013268</name>
</gene>
<proteinExistence type="predicted"/>
<name>A0A8S9R4P7_BRACR</name>
<sequence length="113" mass="13088">MTCNSERLKIAERGKERHAGSFLTRISWKMTMRLWICRKFSLAFPLLVEKCFDLKLRILPAISNSELMSVVMEIDSHGCTAGKLESDDQTWFGLCVWMKMIFSSVLRFCIFGL</sequence>
<evidence type="ECO:0000313" key="2">
    <source>
        <dbReference type="Proteomes" id="UP000712600"/>
    </source>
</evidence>
<evidence type="ECO:0000313" key="1">
    <source>
        <dbReference type="EMBL" id="KAF3558289.1"/>
    </source>
</evidence>
<dbReference type="EMBL" id="QGKX02000996">
    <property type="protein sequence ID" value="KAF3558289.1"/>
    <property type="molecule type" value="Genomic_DNA"/>
</dbReference>
<reference evidence="1" key="1">
    <citation type="submission" date="2019-12" db="EMBL/GenBank/DDBJ databases">
        <title>Genome sequencing and annotation of Brassica cretica.</title>
        <authorList>
            <person name="Studholme D.J."/>
            <person name="Sarris P."/>
        </authorList>
    </citation>
    <scope>NUCLEOTIDE SEQUENCE</scope>
    <source>
        <strain evidence="1">PFS-109/04</strain>
        <tissue evidence="1">Leaf</tissue>
    </source>
</reference>